<sequence>MARYSAEQIGFIKDRSRVVVGNCKAGSGKTTVLRGYAKHNPQERILYLVFGRANRDEAIRKFPDNTTVLTCNQLAFQYCGHEIQHKLSASLRLRDIKDFLGIGDWGVVKKVMEGVQAFMASADDAPSDQHCDGNAGIVELVFRVWKAMADPRSSFPATHDVYLKQFQLQNLDLSVLFDTVLLDEFQDTNPVTARIVLNQTKCKLRLVGDQFQQMYRFRGAVNAVGLIEHLNPSFHHLTTSYRFGPAIADLANKLLWHLGNEHPLKGLPSINSMVVSRLDPLPSHYTCLQRTVAGTIEAALACAKSQKTMHWVGGIKSYNIDDMLDIYFLSKDEHSSIKNKRILKEYSNFYQYRVAASESGDHEMGRNVRIIDDYPNLQADIETIHRFTVPSARDADVILTTVHRAKGMEWPVVRLSDDFLELFNADLGDLKVIDELNLAYVAVTRAINVLELNTQIQVLLSLHNEEVSIFERREELFSSGMGASAKTTSRKRSMYNLPRNPFSRNRGRGRY</sequence>
<evidence type="ECO:0000256" key="8">
    <source>
        <dbReference type="ARBA" id="ARBA00048988"/>
    </source>
</evidence>
<evidence type="ECO:0000256" key="2">
    <source>
        <dbReference type="ARBA" id="ARBA00022801"/>
    </source>
</evidence>
<dbReference type="Gene3D" id="3.40.50.300">
    <property type="entry name" value="P-loop containing nucleotide triphosphate hydrolases"/>
    <property type="match status" value="2"/>
</dbReference>
<dbReference type="EC" id="5.6.2.4" evidence="7"/>
<dbReference type="GO" id="GO:0043138">
    <property type="term" value="F:3'-5' DNA helicase activity"/>
    <property type="evidence" value="ECO:0007669"/>
    <property type="project" value="UniProtKB-EC"/>
</dbReference>
<protein>
    <recommendedName>
        <fullName evidence="7">DNA 3'-5' helicase</fullName>
        <ecNumber evidence="7">5.6.2.4</ecNumber>
    </recommendedName>
</protein>
<evidence type="ECO:0000256" key="1">
    <source>
        <dbReference type="ARBA" id="ARBA00022741"/>
    </source>
</evidence>
<comment type="catalytic activity">
    <reaction evidence="6">
        <text>Couples ATP hydrolysis with the unwinding of duplex DNA by translocating in the 3'-5' direction.</text>
        <dbReference type="EC" id="5.6.2.4"/>
    </reaction>
</comment>
<keyword evidence="1" id="KW-0547">Nucleotide-binding</keyword>
<name>A0A4S5CGI2_AERVE</name>
<dbReference type="Pfam" id="PF00580">
    <property type="entry name" value="UvrD-helicase"/>
    <property type="match status" value="1"/>
</dbReference>
<dbReference type="PANTHER" id="PTHR11070">
    <property type="entry name" value="UVRD / RECB / PCRA DNA HELICASE FAMILY MEMBER"/>
    <property type="match status" value="1"/>
</dbReference>
<dbReference type="GO" id="GO:0005524">
    <property type="term" value="F:ATP binding"/>
    <property type="evidence" value="ECO:0007669"/>
    <property type="project" value="UniProtKB-KW"/>
</dbReference>
<reference evidence="12 13" key="1">
    <citation type="submission" date="2019-04" db="EMBL/GenBank/DDBJ databases">
        <title>Comparative genomics of Aeromonas veronii strains pathogenic to fish.</title>
        <authorList>
            <person name="Cascarano M.C."/>
            <person name="Smyrli M."/>
            <person name="Katharios P."/>
        </authorList>
    </citation>
    <scope>NUCLEOTIDE SEQUENCE [LARGE SCALE GENOMIC DNA]</scope>
    <source>
        <strain evidence="12 13">XU1</strain>
    </source>
</reference>
<organism evidence="12 13">
    <name type="scientific">Aeromonas veronii</name>
    <dbReference type="NCBI Taxonomy" id="654"/>
    <lineage>
        <taxon>Bacteria</taxon>
        <taxon>Pseudomonadati</taxon>
        <taxon>Pseudomonadota</taxon>
        <taxon>Gammaproteobacteria</taxon>
        <taxon>Aeromonadales</taxon>
        <taxon>Aeromonadaceae</taxon>
        <taxon>Aeromonas</taxon>
    </lineage>
</organism>
<keyword evidence="3 12" id="KW-0347">Helicase</keyword>
<proteinExistence type="predicted"/>
<dbReference type="InterPro" id="IPR014016">
    <property type="entry name" value="UvrD-like_ATP-bd"/>
</dbReference>
<dbReference type="Pfam" id="PF13361">
    <property type="entry name" value="UvrD_C"/>
    <property type="match status" value="1"/>
</dbReference>
<evidence type="ECO:0000256" key="5">
    <source>
        <dbReference type="ARBA" id="ARBA00023235"/>
    </source>
</evidence>
<evidence type="ECO:0000256" key="4">
    <source>
        <dbReference type="ARBA" id="ARBA00022840"/>
    </source>
</evidence>
<dbReference type="InterPro" id="IPR000212">
    <property type="entry name" value="DNA_helicase_UvrD/REP"/>
</dbReference>
<dbReference type="PANTHER" id="PTHR11070:SF30">
    <property type="entry name" value="F-BOX DNA HELICASE 1"/>
    <property type="match status" value="1"/>
</dbReference>
<evidence type="ECO:0000259" key="11">
    <source>
        <dbReference type="Pfam" id="PF13361"/>
    </source>
</evidence>
<keyword evidence="4" id="KW-0067">ATP-binding</keyword>
<dbReference type="InterPro" id="IPR014017">
    <property type="entry name" value="DNA_helicase_UvrD-like_C"/>
</dbReference>
<comment type="caution">
    <text evidence="12">The sequence shown here is derived from an EMBL/GenBank/DDBJ whole genome shotgun (WGS) entry which is preliminary data.</text>
</comment>
<feature type="region of interest" description="Disordered" evidence="9">
    <location>
        <begin position="481"/>
        <end position="511"/>
    </location>
</feature>
<evidence type="ECO:0000313" key="12">
    <source>
        <dbReference type="EMBL" id="THJ44937.1"/>
    </source>
</evidence>
<evidence type="ECO:0000256" key="9">
    <source>
        <dbReference type="SAM" id="MobiDB-lite"/>
    </source>
</evidence>
<dbReference type="AlphaFoldDB" id="A0A4S5CGI2"/>
<dbReference type="GO" id="GO:0016887">
    <property type="term" value="F:ATP hydrolysis activity"/>
    <property type="evidence" value="ECO:0007669"/>
    <property type="project" value="RHEA"/>
</dbReference>
<keyword evidence="5" id="KW-0413">Isomerase</keyword>
<dbReference type="RefSeq" id="WP_136501759.1">
    <property type="nucleotide sequence ID" value="NZ_SSUX01000008.1"/>
</dbReference>
<evidence type="ECO:0000256" key="3">
    <source>
        <dbReference type="ARBA" id="ARBA00022806"/>
    </source>
</evidence>
<dbReference type="InterPro" id="IPR027417">
    <property type="entry name" value="P-loop_NTPase"/>
</dbReference>
<dbReference type="EMBL" id="SSUX01000008">
    <property type="protein sequence ID" value="THJ44937.1"/>
    <property type="molecule type" value="Genomic_DNA"/>
</dbReference>
<feature type="domain" description="UvrD-like helicase ATP-binding" evidence="10">
    <location>
        <begin position="176"/>
        <end position="222"/>
    </location>
</feature>
<comment type="catalytic activity">
    <reaction evidence="8">
        <text>ATP + H2O = ADP + phosphate + H(+)</text>
        <dbReference type="Rhea" id="RHEA:13065"/>
        <dbReference type="ChEBI" id="CHEBI:15377"/>
        <dbReference type="ChEBI" id="CHEBI:15378"/>
        <dbReference type="ChEBI" id="CHEBI:30616"/>
        <dbReference type="ChEBI" id="CHEBI:43474"/>
        <dbReference type="ChEBI" id="CHEBI:456216"/>
        <dbReference type="EC" id="5.6.2.4"/>
    </reaction>
</comment>
<dbReference type="GO" id="GO:0031297">
    <property type="term" value="P:replication fork processing"/>
    <property type="evidence" value="ECO:0007669"/>
    <property type="project" value="TreeGrafter"/>
</dbReference>
<accession>A0A4S5CGI2</accession>
<evidence type="ECO:0000256" key="6">
    <source>
        <dbReference type="ARBA" id="ARBA00034617"/>
    </source>
</evidence>
<evidence type="ECO:0000259" key="10">
    <source>
        <dbReference type="Pfam" id="PF00580"/>
    </source>
</evidence>
<dbReference type="GO" id="GO:0000724">
    <property type="term" value="P:double-strand break repair via homologous recombination"/>
    <property type="evidence" value="ECO:0007669"/>
    <property type="project" value="TreeGrafter"/>
</dbReference>
<dbReference type="SUPFAM" id="SSF52540">
    <property type="entry name" value="P-loop containing nucleoside triphosphate hydrolases"/>
    <property type="match status" value="1"/>
</dbReference>
<feature type="domain" description="UvrD-like helicase C-terminal" evidence="11">
    <location>
        <begin position="395"/>
        <end position="450"/>
    </location>
</feature>
<evidence type="ECO:0000313" key="13">
    <source>
        <dbReference type="Proteomes" id="UP000309618"/>
    </source>
</evidence>
<dbReference type="Proteomes" id="UP000309618">
    <property type="component" value="Unassembled WGS sequence"/>
</dbReference>
<keyword evidence="2" id="KW-0378">Hydrolase</keyword>
<gene>
    <name evidence="12" type="ORF">E8Q35_12155</name>
</gene>
<evidence type="ECO:0000256" key="7">
    <source>
        <dbReference type="ARBA" id="ARBA00034808"/>
    </source>
</evidence>
<dbReference type="GO" id="GO:0003677">
    <property type="term" value="F:DNA binding"/>
    <property type="evidence" value="ECO:0007669"/>
    <property type="project" value="InterPro"/>
</dbReference>